<accession>A0A0C3DMA9</accession>
<sequence length="86" mass="10379">MSWLFEQWSLQFPFVWPRVAYPPAILCLRYNNKGPVFYDRIATAIMFFKLSHIFYTPRNIKIPGELKGSRRRRHWDYSLSLAQQIV</sequence>
<dbReference type="Proteomes" id="UP000053989">
    <property type="component" value="Unassembled WGS sequence"/>
</dbReference>
<dbReference type="EMBL" id="KN822104">
    <property type="protein sequence ID" value="KIM57166.1"/>
    <property type="molecule type" value="Genomic_DNA"/>
</dbReference>
<organism evidence="1 2">
    <name type="scientific">Scleroderma citrinum Foug A</name>
    <dbReference type="NCBI Taxonomy" id="1036808"/>
    <lineage>
        <taxon>Eukaryota</taxon>
        <taxon>Fungi</taxon>
        <taxon>Dikarya</taxon>
        <taxon>Basidiomycota</taxon>
        <taxon>Agaricomycotina</taxon>
        <taxon>Agaricomycetes</taxon>
        <taxon>Agaricomycetidae</taxon>
        <taxon>Boletales</taxon>
        <taxon>Sclerodermatineae</taxon>
        <taxon>Sclerodermataceae</taxon>
        <taxon>Scleroderma</taxon>
    </lineage>
</organism>
<reference evidence="2" key="2">
    <citation type="submission" date="2015-01" db="EMBL/GenBank/DDBJ databases">
        <title>Evolutionary Origins and Diversification of the Mycorrhizal Mutualists.</title>
        <authorList>
            <consortium name="DOE Joint Genome Institute"/>
            <consortium name="Mycorrhizal Genomics Consortium"/>
            <person name="Kohler A."/>
            <person name="Kuo A."/>
            <person name="Nagy L.G."/>
            <person name="Floudas D."/>
            <person name="Copeland A."/>
            <person name="Barry K.W."/>
            <person name="Cichocki N."/>
            <person name="Veneault-Fourrey C."/>
            <person name="LaButti K."/>
            <person name="Lindquist E.A."/>
            <person name="Lipzen A."/>
            <person name="Lundell T."/>
            <person name="Morin E."/>
            <person name="Murat C."/>
            <person name="Riley R."/>
            <person name="Ohm R."/>
            <person name="Sun H."/>
            <person name="Tunlid A."/>
            <person name="Henrissat B."/>
            <person name="Grigoriev I.V."/>
            <person name="Hibbett D.S."/>
            <person name="Martin F."/>
        </authorList>
    </citation>
    <scope>NUCLEOTIDE SEQUENCE [LARGE SCALE GENOMIC DNA]</scope>
    <source>
        <strain evidence="2">Foug A</strain>
    </source>
</reference>
<reference evidence="1 2" key="1">
    <citation type="submission" date="2014-04" db="EMBL/GenBank/DDBJ databases">
        <authorList>
            <consortium name="DOE Joint Genome Institute"/>
            <person name="Kuo A."/>
            <person name="Kohler A."/>
            <person name="Nagy L.G."/>
            <person name="Floudas D."/>
            <person name="Copeland A."/>
            <person name="Barry K.W."/>
            <person name="Cichocki N."/>
            <person name="Veneault-Fourrey C."/>
            <person name="LaButti K."/>
            <person name="Lindquist E.A."/>
            <person name="Lipzen A."/>
            <person name="Lundell T."/>
            <person name="Morin E."/>
            <person name="Murat C."/>
            <person name="Sun H."/>
            <person name="Tunlid A."/>
            <person name="Henrissat B."/>
            <person name="Grigoriev I.V."/>
            <person name="Hibbett D.S."/>
            <person name="Martin F."/>
            <person name="Nordberg H.P."/>
            <person name="Cantor M.N."/>
            <person name="Hua S.X."/>
        </authorList>
    </citation>
    <scope>NUCLEOTIDE SEQUENCE [LARGE SCALE GENOMIC DNA]</scope>
    <source>
        <strain evidence="1 2">Foug A</strain>
    </source>
</reference>
<proteinExistence type="predicted"/>
<evidence type="ECO:0000313" key="2">
    <source>
        <dbReference type="Proteomes" id="UP000053989"/>
    </source>
</evidence>
<keyword evidence="2" id="KW-1185">Reference proteome</keyword>
<name>A0A0C3DMA9_9AGAM</name>
<dbReference type="InParanoid" id="A0A0C3DMA9"/>
<dbReference type="AlphaFoldDB" id="A0A0C3DMA9"/>
<dbReference type="HOGENOM" id="CLU_2499165_0_0_1"/>
<protein>
    <submittedName>
        <fullName evidence="1">Uncharacterized protein</fullName>
    </submittedName>
</protein>
<gene>
    <name evidence="1" type="ORF">SCLCIDRAFT_184206</name>
</gene>
<evidence type="ECO:0000313" key="1">
    <source>
        <dbReference type="EMBL" id="KIM57166.1"/>
    </source>
</evidence>